<dbReference type="Gramene" id="RZC57214">
    <property type="protein sequence ID" value="RZC57214"/>
    <property type="gene ID" value="C5167_004519"/>
</dbReference>
<protein>
    <submittedName>
        <fullName evidence="2">Uncharacterized protein</fullName>
    </submittedName>
</protein>
<feature type="compositionally biased region" description="Polar residues" evidence="1">
    <location>
        <begin position="67"/>
        <end position="77"/>
    </location>
</feature>
<dbReference type="AlphaFoldDB" id="A0A4Y7J7V5"/>
<keyword evidence="3" id="KW-1185">Reference proteome</keyword>
<proteinExistence type="predicted"/>
<dbReference type="Proteomes" id="UP000316621">
    <property type="component" value="Chromosome 4"/>
</dbReference>
<gene>
    <name evidence="2" type="ORF">C5167_004519</name>
</gene>
<sequence length="77" mass="9054">MRMLISCKRKSQHQMMNSNIRRKCLSLHVSEPFHRASRKDISAEAIIIGQHFSRKDNEDKLQKPRIRSNSFSTKEEG</sequence>
<evidence type="ECO:0000313" key="2">
    <source>
        <dbReference type="EMBL" id="RZC57214.1"/>
    </source>
</evidence>
<organism evidence="2 3">
    <name type="scientific">Papaver somniferum</name>
    <name type="common">Opium poppy</name>
    <dbReference type="NCBI Taxonomy" id="3469"/>
    <lineage>
        <taxon>Eukaryota</taxon>
        <taxon>Viridiplantae</taxon>
        <taxon>Streptophyta</taxon>
        <taxon>Embryophyta</taxon>
        <taxon>Tracheophyta</taxon>
        <taxon>Spermatophyta</taxon>
        <taxon>Magnoliopsida</taxon>
        <taxon>Ranunculales</taxon>
        <taxon>Papaveraceae</taxon>
        <taxon>Papaveroideae</taxon>
        <taxon>Papaver</taxon>
    </lineage>
</organism>
<accession>A0A4Y7J7V5</accession>
<evidence type="ECO:0000313" key="3">
    <source>
        <dbReference type="Proteomes" id="UP000316621"/>
    </source>
</evidence>
<reference evidence="2 3" key="1">
    <citation type="journal article" date="2018" name="Science">
        <title>The opium poppy genome and morphinan production.</title>
        <authorList>
            <person name="Guo L."/>
            <person name="Winzer T."/>
            <person name="Yang X."/>
            <person name="Li Y."/>
            <person name="Ning Z."/>
            <person name="He Z."/>
            <person name="Teodor R."/>
            <person name="Lu Y."/>
            <person name="Bowser T.A."/>
            <person name="Graham I.A."/>
            <person name="Ye K."/>
        </authorList>
    </citation>
    <scope>NUCLEOTIDE SEQUENCE [LARGE SCALE GENOMIC DNA]</scope>
    <source>
        <strain evidence="3">cv. HN1</strain>
        <tissue evidence="2">Leaves</tissue>
    </source>
</reference>
<evidence type="ECO:0000256" key="1">
    <source>
        <dbReference type="SAM" id="MobiDB-lite"/>
    </source>
</evidence>
<name>A0A4Y7J7V5_PAPSO</name>
<dbReference type="EMBL" id="CM010718">
    <property type="protein sequence ID" value="RZC57214.1"/>
    <property type="molecule type" value="Genomic_DNA"/>
</dbReference>
<feature type="region of interest" description="Disordered" evidence="1">
    <location>
        <begin position="56"/>
        <end position="77"/>
    </location>
</feature>